<feature type="transmembrane region" description="Helical" evidence="1">
    <location>
        <begin position="9"/>
        <end position="31"/>
    </location>
</feature>
<proteinExistence type="predicted"/>
<protein>
    <recommendedName>
        <fullName evidence="2">SPOR domain-containing protein</fullName>
    </recommendedName>
</protein>
<evidence type="ECO:0000259" key="2">
    <source>
        <dbReference type="PROSITE" id="PS51724"/>
    </source>
</evidence>
<dbReference type="GO" id="GO:0042834">
    <property type="term" value="F:peptidoglycan binding"/>
    <property type="evidence" value="ECO:0007669"/>
    <property type="project" value="InterPro"/>
</dbReference>
<keyword evidence="1" id="KW-0472">Membrane</keyword>
<organism evidence="3">
    <name type="scientific">uncultured bacterium Ak20-3</name>
    <dbReference type="NCBI Taxonomy" id="798570"/>
    <lineage>
        <taxon>Bacteria</taxon>
        <taxon>environmental samples</taxon>
    </lineage>
</organism>
<dbReference type="EMBL" id="HM537013">
    <property type="protein sequence ID" value="ADI87847.1"/>
    <property type="molecule type" value="Genomic_DNA"/>
</dbReference>
<feature type="domain" description="SPOR" evidence="2">
    <location>
        <begin position="70"/>
        <end position="149"/>
    </location>
</feature>
<keyword evidence="1" id="KW-0812">Transmembrane</keyword>
<dbReference type="PROSITE" id="PS51724">
    <property type="entry name" value="SPOR"/>
    <property type="match status" value="1"/>
</dbReference>
<sequence length="149" mass="16253">MRMTLSRKILVKTALASVLVAAFAFISLFIFTNRQNFFKNTGSGADPSMEPLSYESLGNFPPLDQGQSGTGSEKEYTLEIGTCNDKGCITKTLGFLAQKGVDAFYTPSKKDGLSVFHIRRGIFTSRQSAEKAQALLSKDKKINASVVEL</sequence>
<gene>
    <name evidence="3" type="ORF">AKSOIL_0339</name>
</gene>
<accession>D9MX70</accession>
<name>D9MX70_9BACT</name>
<keyword evidence="1" id="KW-1133">Transmembrane helix</keyword>
<evidence type="ECO:0000256" key="1">
    <source>
        <dbReference type="SAM" id="Phobius"/>
    </source>
</evidence>
<reference evidence="3" key="1">
    <citation type="journal article" date="2010" name="Appl. Environ. Microbiol.">
        <title>Novel florfenicol and chloramphenicol resistance gene discovered in Alaskan soil by using functional metagenomics.</title>
        <authorList>
            <person name="Lang K.S."/>
            <person name="Anderson J.M."/>
            <person name="Schwarz S."/>
            <person name="Williamson L."/>
            <person name="Handelsman J."/>
            <person name="Singer R.S."/>
        </authorList>
    </citation>
    <scope>NUCLEOTIDE SEQUENCE</scope>
</reference>
<dbReference type="InterPro" id="IPR007730">
    <property type="entry name" value="SPOR-like_dom"/>
</dbReference>
<dbReference type="AlphaFoldDB" id="D9MX70"/>
<evidence type="ECO:0000313" key="3">
    <source>
        <dbReference type="EMBL" id="ADI87847.1"/>
    </source>
</evidence>